<evidence type="ECO:0000313" key="4">
    <source>
        <dbReference type="EnsemblPlants" id="Kaladp0010s0038.1.v1.1"/>
    </source>
</evidence>
<feature type="coiled-coil region" evidence="2">
    <location>
        <begin position="71"/>
        <end position="171"/>
    </location>
</feature>
<evidence type="ECO:0000313" key="5">
    <source>
        <dbReference type="Proteomes" id="UP000594263"/>
    </source>
</evidence>
<evidence type="ECO:0000256" key="2">
    <source>
        <dbReference type="SAM" id="Coils"/>
    </source>
</evidence>
<dbReference type="Gramene" id="Kaladp0010s0038.1.v1.1">
    <property type="protein sequence ID" value="Kaladp0010s0038.1.v1.1"/>
    <property type="gene ID" value="Kaladp0010s0038.v1.1"/>
</dbReference>
<protein>
    <recommendedName>
        <fullName evidence="6">Protein CHUP1, chloroplastic</fullName>
    </recommendedName>
</protein>
<evidence type="ECO:0000256" key="1">
    <source>
        <dbReference type="ARBA" id="ARBA00023054"/>
    </source>
</evidence>
<accession>A0A7N0REF8</accession>
<keyword evidence="1 2" id="KW-0175">Coiled coil</keyword>
<dbReference type="GO" id="GO:0072699">
    <property type="term" value="P:protein localization to cortical microtubule cytoskeleton"/>
    <property type="evidence" value="ECO:0007669"/>
    <property type="project" value="TreeGrafter"/>
</dbReference>
<feature type="compositionally biased region" description="Pro residues" evidence="3">
    <location>
        <begin position="250"/>
        <end position="271"/>
    </location>
</feature>
<feature type="compositionally biased region" description="Basic and acidic residues" evidence="3">
    <location>
        <begin position="216"/>
        <end position="227"/>
    </location>
</feature>
<organism evidence="4 5">
    <name type="scientific">Kalanchoe fedtschenkoi</name>
    <name type="common">Lavender scallops</name>
    <name type="synonym">South American air plant</name>
    <dbReference type="NCBI Taxonomy" id="63787"/>
    <lineage>
        <taxon>Eukaryota</taxon>
        <taxon>Viridiplantae</taxon>
        <taxon>Streptophyta</taxon>
        <taxon>Embryophyta</taxon>
        <taxon>Tracheophyta</taxon>
        <taxon>Spermatophyta</taxon>
        <taxon>Magnoliopsida</taxon>
        <taxon>eudicotyledons</taxon>
        <taxon>Gunneridae</taxon>
        <taxon>Pentapetalae</taxon>
        <taxon>Saxifragales</taxon>
        <taxon>Crassulaceae</taxon>
        <taxon>Kalanchoe</taxon>
    </lineage>
</organism>
<feature type="compositionally biased region" description="Pro residues" evidence="3">
    <location>
        <begin position="228"/>
        <end position="241"/>
    </location>
</feature>
<sequence length="550" mass="61491">MVAGKLKSATPATPARSQKTAEMAARKQAPMPLHPPPLPLPLPSTRTVFSRSFGVYFPRATAQVQPRPPDVAEVLRVVEELREREARLKTEVLELKLANEAAVVLPVLDREIARKDAELDASARRINRLELENGRLSREVEEMRKKLEEERSEQEKKLKEMTSSMAVWEQEEISQSRRFQGLIDASVKSNLIRNLKKSTANTTSSTAANLIVAETSRIRGDNLDRAKPQPPPKLSRPPPKSTFPTAPSSSSPPPPPLSKPASSPPPPPPLPAARSKSTSHRVTRVPEVVELYYSLMRRDSRREPCGASDAPPGSNSRDMIGEIENRSAHLLAIKNDVETKGEFIRMLIEEVNCAAFTSIDDVLPFVKWLDDELSFLVDERAVLKHFDWPEQKADALREAAFGYSDLKKLETEASSFRDDPRQSCRSALKMMQALFEKLEHGIHDLSRLRESALGKYKTHRIPLDWMQESGLVTQMKMASVRLAMKYMKRISAELEAATGGSDEAELVVQGVKFAFRVHQFAGGFDAETMAAFKELREKARTCGVQCLSQQ</sequence>
<dbReference type="AlphaFoldDB" id="A0A7N0REF8"/>
<dbReference type="PANTHER" id="PTHR31342:SF18">
    <property type="entry name" value="OS01G0651932 PROTEIN"/>
    <property type="match status" value="1"/>
</dbReference>
<dbReference type="GO" id="GO:0055028">
    <property type="term" value="C:cortical microtubule"/>
    <property type="evidence" value="ECO:0007669"/>
    <property type="project" value="TreeGrafter"/>
</dbReference>
<dbReference type="OMA" id="MRTHAKP"/>
<evidence type="ECO:0000256" key="3">
    <source>
        <dbReference type="SAM" id="MobiDB-lite"/>
    </source>
</evidence>
<dbReference type="PANTHER" id="PTHR31342">
    <property type="entry name" value="PROTEIN CHUP1, CHLOROPLASTIC"/>
    <property type="match status" value="1"/>
</dbReference>
<reference evidence="4" key="1">
    <citation type="submission" date="2021-01" db="UniProtKB">
        <authorList>
            <consortium name="EnsemblPlants"/>
        </authorList>
    </citation>
    <scope>IDENTIFICATION</scope>
</reference>
<name>A0A7N0REF8_KALFE</name>
<dbReference type="EnsemblPlants" id="Kaladp0010s0038.1.v1.1">
    <property type="protein sequence ID" value="Kaladp0010s0038.1.v1.1"/>
    <property type="gene ID" value="Kaladp0010s0038.v1.1"/>
</dbReference>
<keyword evidence="5" id="KW-1185">Reference proteome</keyword>
<dbReference type="Proteomes" id="UP000594263">
    <property type="component" value="Unplaced"/>
</dbReference>
<proteinExistence type="predicted"/>
<feature type="region of interest" description="Disordered" evidence="3">
    <location>
        <begin position="1"/>
        <end position="38"/>
    </location>
</feature>
<dbReference type="InterPro" id="IPR040265">
    <property type="entry name" value="CHUP1/IPGA1-like"/>
</dbReference>
<feature type="region of interest" description="Disordered" evidence="3">
    <location>
        <begin position="216"/>
        <end position="281"/>
    </location>
</feature>
<evidence type="ECO:0008006" key="6">
    <source>
        <dbReference type="Google" id="ProtNLM"/>
    </source>
</evidence>